<keyword evidence="3" id="KW-1185">Reference proteome</keyword>
<dbReference type="RefSeq" id="WP_341373856.1">
    <property type="nucleotide sequence ID" value="NZ_JBBUTF010000007.1"/>
</dbReference>
<dbReference type="Gene3D" id="2.30.30.40">
    <property type="entry name" value="SH3 Domains"/>
    <property type="match status" value="1"/>
</dbReference>
<protein>
    <submittedName>
        <fullName evidence="2">Chemotaxis protein CheW</fullName>
    </submittedName>
</protein>
<dbReference type="PANTHER" id="PTHR22617">
    <property type="entry name" value="CHEMOTAXIS SENSOR HISTIDINE KINASE-RELATED"/>
    <property type="match status" value="1"/>
</dbReference>
<dbReference type="InterPro" id="IPR036061">
    <property type="entry name" value="CheW-like_dom_sf"/>
</dbReference>
<name>A0ABU9BAA5_9BURK</name>
<comment type="caution">
    <text evidence="2">The sequence shown here is derived from an EMBL/GenBank/DDBJ whole genome shotgun (WGS) entry which is preliminary data.</text>
</comment>
<dbReference type="PANTHER" id="PTHR22617:SF41">
    <property type="entry name" value="CHEMOTAXIS SIGNAL TRANSDUCTION SYSTEM ADAPTOR PROTEIN CHEW"/>
    <property type="match status" value="1"/>
</dbReference>
<dbReference type="InterPro" id="IPR039315">
    <property type="entry name" value="CheW"/>
</dbReference>
<dbReference type="SUPFAM" id="SSF50341">
    <property type="entry name" value="CheW-like"/>
    <property type="match status" value="1"/>
</dbReference>
<dbReference type="Proteomes" id="UP001368500">
    <property type="component" value="Unassembled WGS sequence"/>
</dbReference>
<evidence type="ECO:0000313" key="3">
    <source>
        <dbReference type="Proteomes" id="UP001368500"/>
    </source>
</evidence>
<feature type="domain" description="CheW-like" evidence="1">
    <location>
        <begin position="25"/>
        <end position="171"/>
    </location>
</feature>
<dbReference type="InterPro" id="IPR002545">
    <property type="entry name" value="CheW-lke_dom"/>
</dbReference>
<dbReference type="SMART" id="SM00260">
    <property type="entry name" value="CheW"/>
    <property type="match status" value="1"/>
</dbReference>
<dbReference type="Pfam" id="PF01584">
    <property type="entry name" value="CheW"/>
    <property type="match status" value="1"/>
</dbReference>
<dbReference type="PROSITE" id="PS50851">
    <property type="entry name" value="CHEW"/>
    <property type="match status" value="1"/>
</dbReference>
<proteinExistence type="predicted"/>
<dbReference type="Gene3D" id="2.40.50.180">
    <property type="entry name" value="CheA-289, Domain 4"/>
    <property type="match status" value="1"/>
</dbReference>
<reference evidence="2 3" key="1">
    <citation type="submission" date="2024-04" db="EMBL/GenBank/DDBJ databases">
        <title>Novel species of the genus Ideonella isolated from streams.</title>
        <authorList>
            <person name="Lu H."/>
        </authorList>
    </citation>
    <scope>NUCLEOTIDE SEQUENCE [LARGE SCALE GENOMIC DNA]</scope>
    <source>
        <strain evidence="2 3">BYS139W</strain>
    </source>
</reference>
<evidence type="ECO:0000313" key="2">
    <source>
        <dbReference type="EMBL" id="MEK8026069.1"/>
    </source>
</evidence>
<accession>A0ABU9BAA5</accession>
<gene>
    <name evidence="2" type="ORF">AACH11_08855</name>
</gene>
<dbReference type="EMBL" id="JBBUTF010000007">
    <property type="protein sequence ID" value="MEK8026069.1"/>
    <property type="molecule type" value="Genomic_DNA"/>
</dbReference>
<evidence type="ECO:0000259" key="1">
    <source>
        <dbReference type="PROSITE" id="PS50851"/>
    </source>
</evidence>
<sequence>MILQATQTPGSSLPHGGAGEASQTLQQYLRFALGEERYAVRIDAVREILEVARMTPLPLMPAFVRGVMNLRGAVVPVIDLCARLGMASTRIGRRTCVVIVDITLAEDQGTQRLGMLVDAVYEVVDATPAELEPVPRLGTRIDPSFIRSMVRVRGQTTPELDIGNVLDQHTLAALIAEHGAQH</sequence>
<organism evidence="2 3">
    <name type="scientific">Pseudaquabacterium rugosum</name>
    <dbReference type="NCBI Taxonomy" id="2984194"/>
    <lineage>
        <taxon>Bacteria</taxon>
        <taxon>Pseudomonadati</taxon>
        <taxon>Pseudomonadota</taxon>
        <taxon>Betaproteobacteria</taxon>
        <taxon>Burkholderiales</taxon>
        <taxon>Sphaerotilaceae</taxon>
        <taxon>Pseudaquabacterium</taxon>
    </lineage>
</organism>